<dbReference type="AlphaFoldDB" id="A0A9D3YUU1"/>
<evidence type="ECO:0000313" key="1">
    <source>
        <dbReference type="EMBL" id="KAH3707768.1"/>
    </source>
</evidence>
<sequence>MSEFADGGKFDIVWDGLMEEFVMSEEDFANQFGINPSVFNELFHEITNANVNLNKSYLESLAETKSKTENSENISDAIEITTEDVQKLIEAEDNKNTIRQMSVDFKNISPRKAKRMQSTIYQSTI</sequence>
<dbReference type="Proteomes" id="UP000828390">
    <property type="component" value="Unassembled WGS sequence"/>
</dbReference>
<reference evidence="1" key="2">
    <citation type="submission" date="2020-11" db="EMBL/GenBank/DDBJ databases">
        <authorList>
            <person name="McCartney M.A."/>
            <person name="Auch B."/>
            <person name="Kono T."/>
            <person name="Mallez S."/>
            <person name="Becker A."/>
            <person name="Gohl D.M."/>
            <person name="Silverstein K.A.T."/>
            <person name="Koren S."/>
            <person name="Bechman K.B."/>
            <person name="Herman A."/>
            <person name="Abrahante J.E."/>
            <person name="Garbe J."/>
        </authorList>
    </citation>
    <scope>NUCLEOTIDE SEQUENCE</scope>
    <source>
        <strain evidence="1">Duluth1</strain>
        <tissue evidence="1">Whole animal</tissue>
    </source>
</reference>
<comment type="caution">
    <text evidence="1">The sequence shown here is derived from an EMBL/GenBank/DDBJ whole genome shotgun (WGS) entry which is preliminary data.</text>
</comment>
<name>A0A9D3YUU1_DREPO</name>
<gene>
    <name evidence="1" type="ORF">DPMN_067183</name>
</gene>
<evidence type="ECO:0000313" key="2">
    <source>
        <dbReference type="Proteomes" id="UP000828390"/>
    </source>
</evidence>
<dbReference type="EMBL" id="JAIWYP010000014">
    <property type="protein sequence ID" value="KAH3707768.1"/>
    <property type="molecule type" value="Genomic_DNA"/>
</dbReference>
<keyword evidence="2" id="KW-1185">Reference proteome</keyword>
<accession>A0A9D3YUU1</accession>
<organism evidence="1 2">
    <name type="scientific">Dreissena polymorpha</name>
    <name type="common">Zebra mussel</name>
    <name type="synonym">Mytilus polymorpha</name>
    <dbReference type="NCBI Taxonomy" id="45954"/>
    <lineage>
        <taxon>Eukaryota</taxon>
        <taxon>Metazoa</taxon>
        <taxon>Spiralia</taxon>
        <taxon>Lophotrochozoa</taxon>
        <taxon>Mollusca</taxon>
        <taxon>Bivalvia</taxon>
        <taxon>Autobranchia</taxon>
        <taxon>Heteroconchia</taxon>
        <taxon>Euheterodonta</taxon>
        <taxon>Imparidentia</taxon>
        <taxon>Neoheterodontei</taxon>
        <taxon>Myida</taxon>
        <taxon>Dreissenoidea</taxon>
        <taxon>Dreissenidae</taxon>
        <taxon>Dreissena</taxon>
    </lineage>
</organism>
<reference evidence="1" key="1">
    <citation type="journal article" date="2019" name="bioRxiv">
        <title>The Genome of the Zebra Mussel, Dreissena polymorpha: A Resource for Invasive Species Research.</title>
        <authorList>
            <person name="McCartney M.A."/>
            <person name="Auch B."/>
            <person name="Kono T."/>
            <person name="Mallez S."/>
            <person name="Zhang Y."/>
            <person name="Obille A."/>
            <person name="Becker A."/>
            <person name="Abrahante J.E."/>
            <person name="Garbe J."/>
            <person name="Badalamenti J.P."/>
            <person name="Herman A."/>
            <person name="Mangelson H."/>
            <person name="Liachko I."/>
            <person name="Sullivan S."/>
            <person name="Sone E.D."/>
            <person name="Koren S."/>
            <person name="Silverstein K.A.T."/>
            <person name="Beckman K.B."/>
            <person name="Gohl D.M."/>
        </authorList>
    </citation>
    <scope>NUCLEOTIDE SEQUENCE</scope>
    <source>
        <strain evidence="1">Duluth1</strain>
        <tissue evidence="1">Whole animal</tissue>
    </source>
</reference>
<proteinExistence type="predicted"/>
<protein>
    <submittedName>
        <fullName evidence="1">Uncharacterized protein</fullName>
    </submittedName>
</protein>